<keyword evidence="2" id="KW-0902">Two-component regulatory system</keyword>
<accession>A0A6G4WZQ2</accession>
<dbReference type="EMBL" id="JAAKZZ010000187">
    <property type="protein sequence ID" value="NGO70352.1"/>
    <property type="molecule type" value="Genomic_DNA"/>
</dbReference>
<dbReference type="InterPro" id="IPR036388">
    <property type="entry name" value="WH-like_DNA-bd_sf"/>
</dbReference>
<dbReference type="Pfam" id="PF03704">
    <property type="entry name" value="BTAD"/>
    <property type="match status" value="1"/>
</dbReference>
<reference evidence="8 9" key="1">
    <citation type="submission" date="2020-02" db="EMBL/GenBank/DDBJ databases">
        <title>Whole-genome analyses of novel actinobacteria.</title>
        <authorList>
            <person name="Sahin N."/>
            <person name="Tatar D."/>
        </authorList>
    </citation>
    <scope>NUCLEOTIDE SEQUENCE [LARGE SCALE GENOMIC DNA]</scope>
    <source>
        <strain evidence="8 9">SB3404</strain>
    </source>
</reference>
<comment type="caution">
    <text evidence="8">The sequence shown here is derived from an EMBL/GenBank/DDBJ whole genome shotgun (WGS) entry which is preliminary data.</text>
</comment>
<proteinExistence type="inferred from homology"/>
<organism evidence="8 9">
    <name type="scientific">Streptomyces boncukensis</name>
    <dbReference type="NCBI Taxonomy" id="2711219"/>
    <lineage>
        <taxon>Bacteria</taxon>
        <taxon>Bacillati</taxon>
        <taxon>Actinomycetota</taxon>
        <taxon>Actinomycetes</taxon>
        <taxon>Kitasatosporales</taxon>
        <taxon>Streptomycetaceae</taxon>
        <taxon>Streptomyces</taxon>
    </lineage>
</organism>
<evidence type="ECO:0000256" key="6">
    <source>
        <dbReference type="PROSITE-ProRule" id="PRU01091"/>
    </source>
</evidence>
<dbReference type="Proteomes" id="UP000477722">
    <property type="component" value="Unassembled WGS sequence"/>
</dbReference>
<keyword evidence="4 6" id="KW-0238">DNA-binding</keyword>
<evidence type="ECO:0000313" key="8">
    <source>
        <dbReference type="EMBL" id="NGO70352.1"/>
    </source>
</evidence>
<dbReference type="InterPro" id="IPR016032">
    <property type="entry name" value="Sig_transdc_resp-reg_C-effctor"/>
</dbReference>
<feature type="DNA-binding region" description="OmpR/PhoB-type" evidence="6">
    <location>
        <begin position="1"/>
        <end position="102"/>
    </location>
</feature>
<dbReference type="Pfam" id="PF00486">
    <property type="entry name" value="Trans_reg_C"/>
    <property type="match status" value="1"/>
</dbReference>
<comment type="similarity">
    <text evidence="1">Belongs to the AfsR/DnrI/RedD regulatory family.</text>
</comment>
<evidence type="ECO:0000256" key="3">
    <source>
        <dbReference type="ARBA" id="ARBA00023015"/>
    </source>
</evidence>
<dbReference type="PANTHER" id="PTHR35807">
    <property type="entry name" value="TRANSCRIPTIONAL REGULATOR REDD-RELATED"/>
    <property type="match status" value="1"/>
</dbReference>
<dbReference type="PROSITE" id="PS51755">
    <property type="entry name" value="OMPR_PHOB"/>
    <property type="match status" value="1"/>
</dbReference>
<keyword evidence="5" id="KW-0804">Transcription</keyword>
<dbReference type="GO" id="GO:0006355">
    <property type="term" value="P:regulation of DNA-templated transcription"/>
    <property type="evidence" value="ECO:0007669"/>
    <property type="project" value="InterPro"/>
</dbReference>
<evidence type="ECO:0000256" key="5">
    <source>
        <dbReference type="ARBA" id="ARBA00023163"/>
    </source>
</evidence>
<dbReference type="Gene3D" id="1.10.10.10">
    <property type="entry name" value="Winged helix-like DNA-binding domain superfamily/Winged helix DNA-binding domain"/>
    <property type="match status" value="1"/>
</dbReference>
<dbReference type="InterPro" id="IPR011990">
    <property type="entry name" value="TPR-like_helical_dom_sf"/>
</dbReference>
<dbReference type="InterPro" id="IPR001867">
    <property type="entry name" value="OmpR/PhoB-type_DNA-bd"/>
</dbReference>
<dbReference type="CDD" id="cd15831">
    <property type="entry name" value="BTAD"/>
    <property type="match status" value="1"/>
</dbReference>
<name>A0A6G4WZQ2_9ACTN</name>
<gene>
    <name evidence="8" type="ORF">G5C65_18750</name>
</gene>
<evidence type="ECO:0000259" key="7">
    <source>
        <dbReference type="PROSITE" id="PS51755"/>
    </source>
</evidence>
<dbReference type="InterPro" id="IPR051677">
    <property type="entry name" value="AfsR-DnrI-RedD_regulator"/>
</dbReference>
<dbReference type="SUPFAM" id="SSF46894">
    <property type="entry name" value="C-terminal effector domain of the bipartite response regulators"/>
    <property type="match status" value="1"/>
</dbReference>
<evidence type="ECO:0000313" key="9">
    <source>
        <dbReference type="Proteomes" id="UP000477722"/>
    </source>
</evidence>
<protein>
    <submittedName>
        <fullName evidence="8">AfsR/SARP family transcriptional regulator</fullName>
    </submittedName>
</protein>
<dbReference type="SMART" id="SM00862">
    <property type="entry name" value="Trans_reg_C"/>
    <property type="match status" value="1"/>
</dbReference>
<evidence type="ECO:0000256" key="1">
    <source>
        <dbReference type="ARBA" id="ARBA00005820"/>
    </source>
</evidence>
<evidence type="ECO:0000256" key="4">
    <source>
        <dbReference type="ARBA" id="ARBA00023125"/>
    </source>
</evidence>
<dbReference type="PANTHER" id="PTHR35807:SF1">
    <property type="entry name" value="TRANSCRIPTIONAL REGULATOR REDD"/>
    <property type="match status" value="1"/>
</dbReference>
<keyword evidence="9" id="KW-1185">Reference proteome</keyword>
<dbReference type="SUPFAM" id="SSF48452">
    <property type="entry name" value="TPR-like"/>
    <property type="match status" value="1"/>
</dbReference>
<dbReference type="GO" id="GO:0003677">
    <property type="term" value="F:DNA binding"/>
    <property type="evidence" value="ECO:0007669"/>
    <property type="project" value="UniProtKB-UniRule"/>
</dbReference>
<keyword evidence="3" id="KW-0805">Transcription regulation</keyword>
<dbReference type="GO" id="GO:0000160">
    <property type="term" value="P:phosphorelay signal transduction system"/>
    <property type="evidence" value="ECO:0007669"/>
    <property type="project" value="UniProtKB-KW"/>
</dbReference>
<feature type="domain" description="OmpR/PhoB-type" evidence="7">
    <location>
        <begin position="1"/>
        <end position="102"/>
    </location>
</feature>
<sequence length="268" mass="29673">MDVGVLGALQVSVDGTSVVPTAPKPRALLALLAFNMDQVVPSRTICDELWGETPPKSAATTLQTYILQLRRTIAGELSPLAPDTARAKQLLTTRGKGYVLVGEGGECDVAEFDRLASAGMRRSEEGDSQAASELLRRATDLWYGEVLVDVETGPVLETEIMRLKERRRIVVESRVQIDLALGRHNSVVDELSALAVRDRTHEGLHGQLMLAQYRCGRRTHALQTFHRLRTSLLNELGLEPSPWLHRLQQMILDTDPVLASEEYRLVSC</sequence>
<dbReference type="AlphaFoldDB" id="A0A6G4WZQ2"/>
<dbReference type="Gene3D" id="1.25.40.10">
    <property type="entry name" value="Tetratricopeptide repeat domain"/>
    <property type="match status" value="1"/>
</dbReference>
<evidence type="ECO:0000256" key="2">
    <source>
        <dbReference type="ARBA" id="ARBA00023012"/>
    </source>
</evidence>
<dbReference type="InterPro" id="IPR005158">
    <property type="entry name" value="BTAD"/>
</dbReference>
<dbReference type="SMART" id="SM01043">
    <property type="entry name" value="BTAD"/>
    <property type="match status" value="1"/>
</dbReference>